<organism evidence="1 2">
    <name type="scientific">Saccharothrix longispora</name>
    <dbReference type="NCBI Taxonomy" id="33920"/>
    <lineage>
        <taxon>Bacteria</taxon>
        <taxon>Bacillati</taxon>
        <taxon>Actinomycetota</taxon>
        <taxon>Actinomycetes</taxon>
        <taxon>Pseudonocardiales</taxon>
        <taxon>Pseudonocardiaceae</taxon>
        <taxon>Saccharothrix</taxon>
    </lineage>
</organism>
<accession>A0ABU1Q5A2</accession>
<dbReference type="RefSeq" id="WP_310312078.1">
    <property type="nucleotide sequence ID" value="NZ_BAAAXB010000001.1"/>
</dbReference>
<reference evidence="1 2" key="1">
    <citation type="submission" date="2023-07" db="EMBL/GenBank/DDBJ databases">
        <title>Sequencing the genomes of 1000 actinobacteria strains.</title>
        <authorList>
            <person name="Klenk H.-P."/>
        </authorList>
    </citation>
    <scope>NUCLEOTIDE SEQUENCE [LARGE SCALE GENOMIC DNA]</scope>
    <source>
        <strain evidence="1 2">DSM 43749</strain>
    </source>
</reference>
<comment type="caution">
    <text evidence="1">The sequence shown here is derived from an EMBL/GenBank/DDBJ whole genome shotgun (WGS) entry which is preliminary data.</text>
</comment>
<proteinExistence type="predicted"/>
<gene>
    <name evidence="1" type="ORF">J2S66_006454</name>
</gene>
<dbReference type="Proteomes" id="UP001268819">
    <property type="component" value="Unassembled WGS sequence"/>
</dbReference>
<sequence>MSNDPPMTYERVAAVLLEIGMISADKARAVLDDLAEYARNPLDQYGVASALESFDLAVSVHADDVDFLEESYEHLLARAAELTGGAVTVTDVRLHRGEGDVAEGPRHDVLEFTRNGEVVTVQAEHFSDEYLDHLAAAEAVDHLSPDDPRRFHDVGFDREPGHVYETLIALATPEQVRALHERFGLVLR</sequence>
<keyword evidence="2" id="KW-1185">Reference proteome</keyword>
<dbReference type="EMBL" id="JAVDSG010000001">
    <property type="protein sequence ID" value="MDR6598070.1"/>
    <property type="molecule type" value="Genomic_DNA"/>
</dbReference>
<name>A0ABU1Q5A2_9PSEU</name>
<evidence type="ECO:0000313" key="1">
    <source>
        <dbReference type="EMBL" id="MDR6598070.1"/>
    </source>
</evidence>
<protein>
    <submittedName>
        <fullName evidence="1">Uncharacterized protein</fullName>
    </submittedName>
</protein>
<evidence type="ECO:0000313" key="2">
    <source>
        <dbReference type="Proteomes" id="UP001268819"/>
    </source>
</evidence>